<evidence type="ECO:0000313" key="2">
    <source>
        <dbReference type="Proteomes" id="UP000261520"/>
    </source>
</evidence>
<sequence>CHQDSYVRLLRFLKQKGFASTVLQPPGELLVSLPEACLLTTDTVLHSDVGPLIKGWRPRPSALLVLCVFLVLERHRASLSEWFPYIDVLPTSYTCPAYFTDDVITLLPQCVQSRALDQRTSVEELHSSNQSFFQSLQSVVSESVQDVFTFEALRWAWCTVNTRSVFMARSQSHFLSGQDVCALAPFLDLLNHRPDVQVSARFNSDTRCYEIHSVCGFERHHQAFINYGSHDNQRLLLEYGFVAANNPHSVVYVDTGKHVCLV</sequence>
<dbReference type="InterPro" id="IPR050600">
    <property type="entry name" value="SETD3_SETD6_MTase"/>
</dbReference>
<dbReference type="AlphaFoldDB" id="A0A3B4BA39"/>
<dbReference type="Ensembl" id="ENSPMGT00000028098.1">
    <property type="protein sequence ID" value="ENSPMGP00000026383.1"/>
    <property type="gene ID" value="ENSPMGG00000021285.1"/>
</dbReference>
<dbReference type="SUPFAM" id="SSF82199">
    <property type="entry name" value="SET domain"/>
    <property type="match status" value="1"/>
</dbReference>
<dbReference type="Proteomes" id="UP000261520">
    <property type="component" value="Unplaced"/>
</dbReference>
<name>A0A3B4BA39_9GOBI</name>
<reference evidence="1" key="2">
    <citation type="submission" date="2025-09" db="UniProtKB">
        <authorList>
            <consortium name="Ensembl"/>
        </authorList>
    </citation>
    <scope>IDENTIFICATION</scope>
</reference>
<dbReference type="FunFam" id="3.90.1410.10:FF:000002">
    <property type="entry name" value="SET domain-containing protein 4 isoform X1"/>
    <property type="match status" value="1"/>
</dbReference>
<dbReference type="CDD" id="cd19177">
    <property type="entry name" value="SET_SETD4"/>
    <property type="match status" value="1"/>
</dbReference>
<dbReference type="PANTHER" id="PTHR13271:SF151">
    <property type="entry name" value="SET DOMAIN-CONTAINING PROTEIN 4"/>
    <property type="match status" value="1"/>
</dbReference>
<dbReference type="Gene3D" id="3.90.1410.10">
    <property type="entry name" value="set domain protein methyltransferase, domain 1"/>
    <property type="match status" value="1"/>
</dbReference>
<proteinExistence type="predicted"/>
<dbReference type="STRING" id="409849.ENSPMGP00000026383"/>
<keyword evidence="2" id="KW-1185">Reference proteome</keyword>
<dbReference type="PANTHER" id="PTHR13271">
    <property type="entry name" value="UNCHARACTERIZED PUTATIVE METHYLTRANSFERASE"/>
    <property type="match status" value="1"/>
</dbReference>
<organism evidence="1 2">
    <name type="scientific">Periophthalmus magnuspinnatus</name>
    <dbReference type="NCBI Taxonomy" id="409849"/>
    <lineage>
        <taxon>Eukaryota</taxon>
        <taxon>Metazoa</taxon>
        <taxon>Chordata</taxon>
        <taxon>Craniata</taxon>
        <taxon>Vertebrata</taxon>
        <taxon>Euteleostomi</taxon>
        <taxon>Actinopterygii</taxon>
        <taxon>Neopterygii</taxon>
        <taxon>Teleostei</taxon>
        <taxon>Neoteleostei</taxon>
        <taxon>Acanthomorphata</taxon>
        <taxon>Gobiaria</taxon>
        <taxon>Gobiiformes</taxon>
        <taxon>Gobioidei</taxon>
        <taxon>Gobiidae</taxon>
        <taxon>Oxudercinae</taxon>
        <taxon>Periophthalmus</taxon>
    </lineage>
</organism>
<dbReference type="InterPro" id="IPR046341">
    <property type="entry name" value="SET_dom_sf"/>
</dbReference>
<protein>
    <submittedName>
        <fullName evidence="1">Uncharacterized protein</fullName>
    </submittedName>
</protein>
<reference evidence="1" key="1">
    <citation type="submission" date="2025-08" db="UniProtKB">
        <authorList>
            <consortium name="Ensembl"/>
        </authorList>
    </citation>
    <scope>IDENTIFICATION</scope>
</reference>
<evidence type="ECO:0000313" key="1">
    <source>
        <dbReference type="Ensembl" id="ENSPMGP00000026383.1"/>
    </source>
</evidence>
<accession>A0A3B4BA39</accession>
<dbReference type="InterPro" id="IPR044429">
    <property type="entry name" value="SETD4_SET"/>
</dbReference>
<dbReference type="GO" id="GO:0016279">
    <property type="term" value="F:protein-lysine N-methyltransferase activity"/>
    <property type="evidence" value="ECO:0007669"/>
    <property type="project" value="InterPro"/>
</dbReference>